<feature type="transmembrane region" description="Helical" evidence="1">
    <location>
        <begin position="86"/>
        <end position="104"/>
    </location>
</feature>
<dbReference type="AlphaFoldDB" id="A0A9W6QTC3"/>
<comment type="caution">
    <text evidence="2">The sequence shown here is derived from an EMBL/GenBank/DDBJ whole genome shotgun (WGS) entry which is preliminary data.</text>
</comment>
<evidence type="ECO:0000256" key="1">
    <source>
        <dbReference type="SAM" id="Phobius"/>
    </source>
</evidence>
<evidence type="ECO:0000313" key="3">
    <source>
        <dbReference type="Proteomes" id="UP001165042"/>
    </source>
</evidence>
<organism evidence="2 3">
    <name type="scientific">Actinokineospora globicatena</name>
    <dbReference type="NCBI Taxonomy" id="103729"/>
    <lineage>
        <taxon>Bacteria</taxon>
        <taxon>Bacillati</taxon>
        <taxon>Actinomycetota</taxon>
        <taxon>Actinomycetes</taxon>
        <taxon>Pseudonocardiales</taxon>
        <taxon>Pseudonocardiaceae</taxon>
        <taxon>Actinokineospora</taxon>
    </lineage>
</organism>
<feature type="transmembrane region" description="Helical" evidence="1">
    <location>
        <begin position="28"/>
        <end position="46"/>
    </location>
</feature>
<dbReference type="Proteomes" id="UP001165042">
    <property type="component" value="Unassembled WGS sequence"/>
</dbReference>
<dbReference type="RefSeq" id="WP_285613566.1">
    <property type="nucleotide sequence ID" value="NZ_BSSD01000018.1"/>
</dbReference>
<evidence type="ECO:0000313" key="2">
    <source>
        <dbReference type="EMBL" id="GLW95880.1"/>
    </source>
</evidence>
<reference evidence="2" key="1">
    <citation type="submission" date="2023-02" db="EMBL/GenBank/DDBJ databases">
        <title>Actinokineospora globicatena NBRC 15670.</title>
        <authorList>
            <person name="Ichikawa N."/>
            <person name="Sato H."/>
            <person name="Tonouchi N."/>
        </authorList>
    </citation>
    <scope>NUCLEOTIDE SEQUENCE</scope>
    <source>
        <strain evidence="2">NBRC 15670</strain>
    </source>
</reference>
<keyword evidence="3" id="KW-1185">Reference proteome</keyword>
<keyword evidence="1" id="KW-1133">Transmembrane helix</keyword>
<dbReference type="EMBL" id="BSSD01000018">
    <property type="protein sequence ID" value="GLW95880.1"/>
    <property type="molecule type" value="Genomic_DNA"/>
</dbReference>
<sequence>MRAGFVVLGLLAAFSVVAYALDDLGRAAVLGAAEATFALGLLPAGPRSTLAAEVRLRAAIAMTPVVVVVLVWPAAAVLTFAEPPTLAGIGFLVTVFCMTGFGLTRVGGRIAEWRLPWLVRRGPWHEVSATCHGELATLTLPDGTVFNAALPVRLLDEIGRTGTVWLAGPPAGVVAVGYPDHRLITAAHLKPGASVPA</sequence>
<gene>
    <name evidence="2" type="ORF">Aglo03_66960</name>
</gene>
<name>A0A9W6QTC3_9PSEU</name>
<proteinExistence type="predicted"/>
<feature type="transmembrane region" description="Helical" evidence="1">
    <location>
        <begin position="58"/>
        <end position="80"/>
    </location>
</feature>
<keyword evidence="1" id="KW-0472">Membrane</keyword>
<protein>
    <submittedName>
        <fullName evidence="2">Uncharacterized protein</fullName>
    </submittedName>
</protein>
<keyword evidence="1" id="KW-0812">Transmembrane</keyword>
<accession>A0A9W6QTC3</accession>